<evidence type="ECO:0008006" key="3">
    <source>
        <dbReference type="Google" id="ProtNLM"/>
    </source>
</evidence>
<comment type="caution">
    <text evidence="1">The sequence shown here is derived from an EMBL/GenBank/DDBJ whole genome shotgun (WGS) entry which is preliminary data.</text>
</comment>
<organism evidence="1 2">
    <name type="scientific">Streptomyces coffeae</name>
    <dbReference type="NCBI Taxonomy" id="621382"/>
    <lineage>
        <taxon>Bacteria</taxon>
        <taxon>Bacillati</taxon>
        <taxon>Actinomycetota</taxon>
        <taxon>Actinomycetes</taxon>
        <taxon>Kitasatosporales</taxon>
        <taxon>Streptomycetaceae</taxon>
        <taxon>Streptomyces</taxon>
    </lineage>
</organism>
<dbReference type="RefSeq" id="WP_201879551.1">
    <property type="nucleotide sequence ID" value="NZ_JAERRF010000022.1"/>
</dbReference>
<evidence type="ECO:0000313" key="1">
    <source>
        <dbReference type="EMBL" id="MBL1100740.1"/>
    </source>
</evidence>
<evidence type="ECO:0000313" key="2">
    <source>
        <dbReference type="Proteomes" id="UP000634229"/>
    </source>
</evidence>
<reference evidence="1 2" key="1">
    <citation type="submission" date="2021-01" db="EMBL/GenBank/DDBJ databases">
        <title>WGS of actinomycetes isolated from Thailand.</title>
        <authorList>
            <person name="Thawai C."/>
        </authorList>
    </citation>
    <scope>NUCLEOTIDE SEQUENCE [LARGE SCALE GENOMIC DNA]</scope>
    <source>
        <strain evidence="1 2">CA1R205</strain>
    </source>
</reference>
<protein>
    <recommendedName>
        <fullName evidence="3">Transposase</fullName>
    </recommendedName>
</protein>
<keyword evidence="2" id="KW-1185">Reference proteome</keyword>
<dbReference type="Proteomes" id="UP000634229">
    <property type="component" value="Unassembled WGS sequence"/>
</dbReference>
<sequence length="48" mass="5748">MKKTRENRRRHWTASRTYAKKGVRVAFGATIASLVRLGWEHVRREHGW</sequence>
<name>A0ABS1NL98_9ACTN</name>
<proteinExistence type="predicted"/>
<gene>
    <name evidence="1" type="ORF">JK363_29570</name>
</gene>
<dbReference type="EMBL" id="JAERRF010000022">
    <property type="protein sequence ID" value="MBL1100740.1"/>
    <property type="molecule type" value="Genomic_DNA"/>
</dbReference>
<accession>A0ABS1NL98</accession>